<sequence length="63" mass="7104">MLLRCSGARGFVRIPLDAHGFNLHTTYIPSLRVVRLGLALVRASPEPYKRSWSARAPISRSRE</sequence>
<name>A0A0U5FCV2_XANCI</name>
<dbReference type="Proteomes" id="UP000052230">
    <property type="component" value="Unassembled WGS sequence"/>
</dbReference>
<dbReference type="EMBL" id="CCXZ01000025">
    <property type="protein sequence ID" value="CEG14767.1"/>
    <property type="molecule type" value="Genomic_DNA"/>
</dbReference>
<reference evidence="1 2" key="1">
    <citation type="submission" date="2014-09" db="EMBL/GenBank/DDBJ databases">
        <authorList>
            <person name="Regsiter A."/>
        </authorList>
    </citation>
    <scope>NUCLEOTIDE SEQUENCE [LARGE SCALE GENOMIC DNA]</scope>
</reference>
<organism evidence="1 2">
    <name type="scientific">Xanthomonas citri pv. citri</name>
    <dbReference type="NCBI Taxonomy" id="611301"/>
    <lineage>
        <taxon>Bacteria</taxon>
        <taxon>Pseudomonadati</taxon>
        <taxon>Pseudomonadota</taxon>
        <taxon>Gammaproteobacteria</taxon>
        <taxon>Lysobacterales</taxon>
        <taxon>Lysobacteraceae</taxon>
        <taxon>Xanthomonas</taxon>
    </lineage>
</organism>
<proteinExistence type="predicted"/>
<protein>
    <submittedName>
        <fullName evidence="1">Uncharacterized protein</fullName>
    </submittedName>
</protein>
<evidence type="ECO:0000313" key="1">
    <source>
        <dbReference type="EMBL" id="CEG14767.1"/>
    </source>
</evidence>
<dbReference type="AlphaFoldDB" id="A0A0U5FCV2"/>
<keyword evidence="2" id="KW-1185">Reference proteome</keyword>
<comment type="caution">
    <text evidence="1">The sequence shown here is derived from an EMBL/GenBank/DDBJ whole genome shotgun (WGS) entry which is preliminary data.</text>
</comment>
<accession>A0A0U5FCV2</accession>
<gene>
    <name evidence="1" type="ORF">XAC3562_1200090</name>
</gene>
<evidence type="ECO:0000313" key="2">
    <source>
        <dbReference type="Proteomes" id="UP000052230"/>
    </source>
</evidence>